<dbReference type="RefSeq" id="WP_323078114.1">
    <property type="nucleotide sequence ID" value="NZ_CBCSKM010000001.1"/>
</dbReference>
<gene>
    <name evidence="2" type="ORF">U9M73_16540</name>
</gene>
<feature type="domain" description="YkoP-like" evidence="1">
    <location>
        <begin position="8"/>
        <end position="189"/>
    </location>
</feature>
<comment type="caution">
    <text evidence="2">The sequence shown here is derived from an EMBL/GenBank/DDBJ whole genome shotgun (WGS) entry which is preliminary data.</text>
</comment>
<dbReference type="InterPro" id="IPR054467">
    <property type="entry name" value="YkoP-like_dom"/>
</dbReference>
<reference evidence="2 3" key="1">
    <citation type="submission" date="2023-12" db="EMBL/GenBank/DDBJ databases">
        <title>Whole genome sequencing of Paenibacillus phoenicis isolated from the Phoenix Mars Lander spacecraft assembly facility.</title>
        <authorList>
            <person name="Garcia A."/>
            <person name="Venkateswaran K."/>
        </authorList>
    </citation>
    <scope>NUCLEOTIDE SEQUENCE [LARGE SCALE GENOMIC DNA]</scope>
    <source>
        <strain evidence="2 3">3PO2SA</strain>
    </source>
</reference>
<organism evidence="2 3">
    <name type="scientific">Paenibacillus phoenicis</name>
    <dbReference type="NCBI Taxonomy" id="554117"/>
    <lineage>
        <taxon>Bacteria</taxon>
        <taxon>Bacillati</taxon>
        <taxon>Bacillota</taxon>
        <taxon>Bacilli</taxon>
        <taxon>Bacillales</taxon>
        <taxon>Paenibacillaceae</taxon>
        <taxon>Paenibacillus</taxon>
    </lineage>
</organism>
<dbReference type="EMBL" id="JAYERP010000001">
    <property type="protein sequence ID" value="MEA3571561.1"/>
    <property type="molecule type" value="Genomic_DNA"/>
</dbReference>
<accession>A0ABU5PNN4</accession>
<keyword evidence="3" id="KW-1185">Reference proteome</keyword>
<name>A0ABU5PNN4_9BACL</name>
<sequence>MQVKTIMKQSVQTVWMGWERVFELFSRLRSKYAGEFGICKMFVTQYRGKSMQCEDGTWIQDGDWIGELHLDNRQILAMLQSNEANRVALKVARLAKNAMSQICAEMQRNPQLSQVKALQGITLLHRGITHGLGFETHHVEQGAFRTLTTTYLRLLLTVFHPSHRKRITGHADKLIPVKLVMSRASLFRKFGQLGMEKVM</sequence>
<evidence type="ECO:0000259" key="1">
    <source>
        <dbReference type="Pfam" id="PF22790"/>
    </source>
</evidence>
<proteinExistence type="predicted"/>
<dbReference type="Pfam" id="PF22790">
    <property type="entry name" value="YkoP"/>
    <property type="match status" value="1"/>
</dbReference>
<evidence type="ECO:0000313" key="3">
    <source>
        <dbReference type="Proteomes" id="UP001292216"/>
    </source>
</evidence>
<evidence type="ECO:0000313" key="2">
    <source>
        <dbReference type="EMBL" id="MEA3571561.1"/>
    </source>
</evidence>
<dbReference type="Proteomes" id="UP001292216">
    <property type="component" value="Unassembled WGS sequence"/>
</dbReference>
<protein>
    <submittedName>
        <fullName evidence="2">Polysaccharide deacetylase</fullName>
    </submittedName>
</protein>